<dbReference type="AlphaFoldDB" id="A0A6I6DPX6"/>
<name>A0A6I6DPX6_9MICO</name>
<dbReference type="EMBL" id="CP032550">
    <property type="protein sequence ID" value="QGU27005.1"/>
    <property type="molecule type" value="Genomic_DNA"/>
</dbReference>
<sequence length="305" mass="31583">MNTATRLSLYGAGLVAAFAAAFGLGAVAVPEKAVSAWNEGAEMSEHGETHVDVSSGAHGEAHSTPAGLALSVGGYALAPVEAPGAIGEAGELRFRILDESGHPLTDYATEHGKELHLIVVRADGAQFRHVHPELDTASGTWSLPWTWEAAGTYRVYADFAARGAEGITLSRTVQVAGDVTPAVTEVRTTAETDGCIVRLEGELVAGAAADLTLEVSRNGAPVTTLEPYLGAFGHLVALREGDLAYLHVHPEGAEPAAGETGGPAIRFAATAPTAGRYLLYLDFQVDGEVHAAAFALDATARGEHE</sequence>
<gene>
    <name evidence="1" type="ORF">D7D94_04490</name>
</gene>
<accession>A0A6I6DPX6</accession>
<dbReference type="RefSeq" id="WP_156241498.1">
    <property type="nucleotide sequence ID" value="NZ_BAAAZL010000002.1"/>
</dbReference>
<evidence type="ECO:0000313" key="2">
    <source>
        <dbReference type="Proteomes" id="UP000422989"/>
    </source>
</evidence>
<evidence type="ECO:0000313" key="1">
    <source>
        <dbReference type="EMBL" id="QGU27005.1"/>
    </source>
</evidence>
<reference evidence="1 2" key="1">
    <citation type="submission" date="2018-09" db="EMBL/GenBank/DDBJ databases">
        <title>Whole genome sequencing of Microbacterium oryzae strain MB-10T.</title>
        <authorList>
            <person name="Das S.K."/>
        </authorList>
    </citation>
    <scope>NUCLEOTIDE SEQUENCE [LARGE SCALE GENOMIC DNA]</scope>
    <source>
        <strain evidence="1 2">MB-10</strain>
    </source>
</reference>
<keyword evidence="2" id="KW-1185">Reference proteome</keyword>
<organism evidence="1 2">
    <name type="scientific">Microbacterium oryzae</name>
    <dbReference type="NCBI Taxonomy" id="743009"/>
    <lineage>
        <taxon>Bacteria</taxon>
        <taxon>Bacillati</taxon>
        <taxon>Actinomycetota</taxon>
        <taxon>Actinomycetes</taxon>
        <taxon>Micrococcales</taxon>
        <taxon>Microbacteriaceae</taxon>
        <taxon>Microbacterium</taxon>
    </lineage>
</organism>
<proteinExistence type="predicted"/>
<dbReference type="OrthoDB" id="128043at2"/>
<dbReference type="KEGG" id="moj:D7D94_04490"/>
<protein>
    <submittedName>
        <fullName evidence="1">Heavy-metal-associated domain-containing protein</fullName>
    </submittedName>
</protein>
<dbReference type="Proteomes" id="UP000422989">
    <property type="component" value="Chromosome"/>
</dbReference>